<protein>
    <recommendedName>
        <fullName evidence="3">Glycosyl hydrolase family 95 catalytic domain-containing protein</fullName>
    </recommendedName>
</protein>
<name>A0ABV8HXL4_9ACTN</name>
<dbReference type="InterPro" id="IPR054363">
    <property type="entry name" value="GH95_cat"/>
</dbReference>
<dbReference type="EMBL" id="JBHSBB010000028">
    <property type="protein sequence ID" value="MFC4035605.1"/>
    <property type="molecule type" value="Genomic_DNA"/>
</dbReference>
<evidence type="ECO:0000313" key="5">
    <source>
        <dbReference type="Proteomes" id="UP001595765"/>
    </source>
</evidence>
<dbReference type="Proteomes" id="UP001595765">
    <property type="component" value="Unassembled WGS sequence"/>
</dbReference>
<keyword evidence="5" id="KW-1185">Reference proteome</keyword>
<evidence type="ECO:0000313" key="4">
    <source>
        <dbReference type="EMBL" id="MFC4035605.1"/>
    </source>
</evidence>
<reference evidence="5" key="1">
    <citation type="journal article" date="2019" name="Int. J. Syst. Evol. Microbiol.">
        <title>The Global Catalogue of Microorganisms (GCM) 10K type strain sequencing project: providing services to taxonomists for standard genome sequencing and annotation.</title>
        <authorList>
            <consortium name="The Broad Institute Genomics Platform"/>
            <consortium name="The Broad Institute Genome Sequencing Center for Infectious Disease"/>
            <person name="Wu L."/>
            <person name="Ma J."/>
        </authorList>
    </citation>
    <scope>NUCLEOTIDE SEQUENCE [LARGE SCALE GENOMIC DNA]</scope>
    <source>
        <strain evidence="5">CGMCC 4.7237</strain>
    </source>
</reference>
<feature type="domain" description="Glycosyl hydrolase family 95 catalytic" evidence="3">
    <location>
        <begin position="311"/>
        <end position="623"/>
    </location>
</feature>
<dbReference type="Gene3D" id="1.50.10.10">
    <property type="match status" value="1"/>
</dbReference>
<organism evidence="4 5">
    <name type="scientific">Streptomyces polygonati</name>
    <dbReference type="NCBI Taxonomy" id="1617087"/>
    <lineage>
        <taxon>Bacteria</taxon>
        <taxon>Bacillati</taxon>
        <taxon>Actinomycetota</taxon>
        <taxon>Actinomycetes</taxon>
        <taxon>Kitasatosporales</taxon>
        <taxon>Streptomycetaceae</taxon>
        <taxon>Streptomyces</taxon>
    </lineage>
</organism>
<sequence length="961" mass="100672">MRLTSLARRSPARSPLVRATGAAATAAALIGTALTTVLAQPAMADTITANQGKNTVAQYQGVWNSPPTNLTSGETVDAPEMGNGDVGVAVGGSIDNQTFYLGKNDFFSASSHAIRPLGRIVLAVPGLSGASYHVVQDIAHAQVKGTYVLGGSTLNTTSWVSATENLLVTSMTLSGGGSQNASFTVQNGSGAAPTVSTSGSVLNADVAADGTTGNPLARVASRVIGGSPSVSGNKISVTLQPGTTYTFVASTLSNIDSSGYQASATSMVSGLAQADVDALSTTHQNWWAGYWSRSYVQIADKSVEKSWYGSLYLLACISRGGEYAPGLWGNWITGNMNWNGDYHTNYNYEAPFYAALTTNHIDQMAAYDQPVLDWMTRGQQLAQSNGLQGVLYPVGISPKATSADTNLHNQKSNAVNLASDMIMRFQQTRDTTYAATVYPYLKQVGLFWQNYLTKDSSGTYNITNDAPQEDNAYPQTNSILSLGLVHLLFQGLTDMSTALNQDSGSRATWQDIDAHLAPLPTMSRNNQTVFRETSVGADWVNDSNDIAIQAVYPGNQVGLDSDATTLQTARNTIDQLARWHTDNAPATFYPAAARVGYNPATILSNMHTEAVSDSFNNLGIHHNGGGIENLNVITSGLDEMLLQSFQKDVKVFADWPANSDAKFGDLMAAGDFLVSSSIAGNTVQYVRAVSQSGGNLVVTNPWPGKSVQVYRNGADAGTVSGAKITLATSVGETITLAQPGTSYATVQTQLAQPLGTGTGGTGGTSTSFSSGFESGDPAPSWTDTVDTAGGNSVGVTGINSDSTGPQAGPRTGETSHTGSSALMYSGSASGTGAHAYLKVFDLSASPLNIGTAKTLSYWIYPQSNATTPWVPAGSTESSCAAVDMVFTDNSTLRDSGAVDQNGNQVHPAHQCGHLTLDTWNHVTVNLATKSANKQIARILVGYDHPGGTGGYRGYVDDLSVS</sequence>
<feature type="compositionally biased region" description="Polar residues" evidence="1">
    <location>
        <begin position="781"/>
        <end position="805"/>
    </location>
</feature>
<dbReference type="RefSeq" id="WP_386435856.1">
    <property type="nucleotide sequence ID" value="NZ_JBHSBB010000028.1"/>
</dbReference>
<comment type="caution">
    <text evidence="4">The sequence shown here is derived from an EMBL/GenBank/DDBJ whole genome shotgun (WGS) entry which is preliminary data.</text>
</comment>
<dbReference type="Gene3D" id="2.60.40.1180">
    <property type="entry name" value="Golgi alpha-mannosidase II"/>
    <property type="match status" value="1"/>
</dbReference>
<evidence type="ECO:0000259" key="3">
    <source>
        <dbReference type="Pfam" id="PF22124"/>
    </source>
</evidence>
<proteinExistence type="predicted"/>
<feature type="compositionally biased region" description="Low complexity" evidence="1">
    <location>
        <begin position="764"/>
        <end position="775"/>
    </location>
</feature>
<feature type="chain" id="PRO_5047342287" description="Glycosyl hydrolase family 95 catalytic domain-containing protein" evidence="2">
    <location>
        <begin position="45"/>
        <end position="961"/>
    </location>
</feature>
<dbReference type="InterPro" id="IPR013780">
    <property type="entry name" value="Glyco_hydro_b"/>
</dbReference>
<keyword evidence="2" id="KW-0732">Signal</keyword>
<accession>A0ABV8HXL4</accession>
<dbReference type="PANTHER" id="PTHR31084">
    <property type="entry name" value="ALPHA-L-FUCOSIDASE 2"/>
    <property type="match status" value="1"/>
</dbReference>
<dbReference type="SUPFAM" id="SSF48208">
    <property type="entry name" value="Six-hairpin glycosidases"/>
    <property type="match status" value="1"/>
</dbReference>
<feature type="region of interest" description="Disordered" evidence="1">
    <location>
        <begin position="754"/>
        <end position="822"/>
    </location>
</feature>
<dbReference type="InterPro" id="IPR008928">
    <property type="entry name" value="6-hairpin_glycosidase_sf"/>
</dbReference>
<dbReference type="Pfam" id="PF22124">
    <property type="entry name" value="Glyco_hydro_95_cat"/>
    <property type="match status" value="1"/>
</dbReference>
<evidence type="ECO:0000256" key="1">
    <source>
        <dbReference type="SAM" id="MobiDB-lite"/>
    </source>
</evidence>
<dbReference type="PANTHER" id="PTHR31084:SF0">
    <property type="entry name" value="ALPHA-L-FUCOSIDASE 2"/>
    <property type="match status" value="1"/>
</dbReference>
<feature type="signal peptide" evidence="2">
    <location>
        <begin position="1"/>
        <end position="44"/>
    </location>
</feature>
<feature type="compositionally biased region" description="Polar residues" evidence="1">
    <location>
        <begin position="812"/>
        <end position="822"/>
    </location>
</feature>
<evidence type="ECO:0000256" key="2">
    <source>
        <dbReference type="SAM" id="SignalP"/>
    </source>
</evidence>
<gene>
    <name evidence="4" type="ORF">ACFO3J_29670</name>
</gene>
<dbReference type="InterPro" id="IPR012341">
    <property type="entry name" value="6hp_glycosidase-like_sf"/>
</dbReference>